<protein>
    <submittedName>
        <fullName evidence="2">Uncharacterized protein</fullName>
    </submittedName>
</protein>
<feature type="chain" id="PRO_5043486424" evidence="1">
    <location>
        <begin position="23"/>
        <end position="72"/>
    </location>
</feature>
<proteinExistence type="predicted"/>
<comment type="caution">
    <text evidence="2">The sequence shown here is derived from an EMBL/GenBank/DDBJ whole genome shotgun (WGS) entry which is preliminary data.</text>
</comment>
<feature type="signal peptide" evidence="1">
    <location>
        <begin position="1"/>
        <end position="22"/>
    </location>
</feature>
<sequence length="72" mass="7511">MSSLRVSLVAGLLLLTLASAAAELGLVAPHQPASRKLLQDEQEFGCAFGWNPIGPSALCGQRVPPKLRVTSA</sequence>
<reference evidence="2 3" key="1">
    <citation type="journal article" date="2024" name="Nat. Commun.">
        <title>Phylogenomics reveals the evolutionary origins of lichenization in chlorophyte algae.</title>
        <authorList>
            <person name="Puginier C."/>
            <person name="Libourel C."/>
            <person name="Otte J."/>
            <person name="Skaloud P."/>
            <person name="Haon M."/>
            <person name="Grisel S."/>
            <person name="Petersen M."/>
            <person name="Berrin J.G."/>
            <person name="Delaux P.M."/>
            <person name="Dal Grande F."/>
            <person name="Keller J."/>
        </authorList>
    </citation>
    <scope>NUCLEOTIDE SEQUENCE [LARGE SCALE GENOMIC DNA]</scope>
    <source>
        <strain evidence="2 3">SAG 245.80</strain>
    </source>
</reference>
<accession>A0AAW1SA06</accession>
<keyword evidence="3" id="KW-1185">Reference proteome</keyword>
<evidence type="ECO:0000313" key="2">
    <source>
        <dbReference type="EMBL" id="KAK9842268.1"/>
    </source>
</evidence>
<name>A0AAW1SA06_9CHLO</name>
<keyword evidence="1" id="KW-0732">Signal</keyword>
<organism evidence="2 3">
    <name type="scientific">Elliptochloris bilobata</name>
    <dbReference type="NCBI Taxonomy" id="381761"/>
    <lineage>
        <taxon>Eukaryota</taxon>
        <taxon>Viridiplantae</taxon>
        <taxon>Chlorophyta</taxon>
        <taxon>core chlorophytes</taxon>
        <taxon>Trebouxiophyceae</taxon>
        <taxon>Trebouxiophyceae incertae sedis</taxon>
        <taxon>Elliptochloris clade</taxon>
        <taxon>Elliptochloris</taxon>
    </lineage>
</organism>
<dbReference type="Proteomes" id="UP001445335">
    <property type="component" value="Unassembled WGS sequence"/>
</dbReference>
<dbReference type="AlphaFoldDB" id="A0AAW1SA06"/>
<dbReference type="EMBL" id="JALJOU010000008">
    <property type="protein sequence ID" value="KAK9842268.1"/>
    <property type="molecule type" value="Genomic_DNA"/>
</dbReference>
<gene>
    <name evidence="2" type="ORF">WJX81_003679</name>
</gene>
<evidence type="ECO:0000313" key="3">
    <source>
        <dbReference type="Proteomes" id="UP001445335"/>
    </source>
</evidence>
<evidence type="ECO:0000256" key="1">
    <source>
        <dbReference type="SAM" id="SignalP"/>
    </source>
</evidence>